<keyword evidence="2" id="KW-1185">Reference proteome</keyword>
<organism evidence="1 2">
    <name type="scientific">Viridothelium virens</name>
    <name type="common">Speckled blister lichen</name>
    <name type="synonym">Trypethelium virens</name>
    <dbReference type="NCBI Taxonomy" id="1048519"/>
    <lineage>
        <taxon>Eukaryota</taxon>
        <taxon>Fungi</taxon>
        <taxon>Dikarya</taxon>
        <taxon>Ascomycota</taxon>
        <taxon>Pezizomycotina</taxon>
        <taxon>Dothideomycetes</taxon>
        <taxon>Dothideomycetes incertae sedis</taxon>
        <taxon>Trypetheliales</taxon>
        <taxon>Trypetheliaceae</taxon>
        <taxon>Viridothelium</taxon>
    </lineage>
</organism>
<dbReference type="AlphaFoldDB" id="A0A6A6HQP4"/>
<evidence type="ECO:0000313" key="1">
    <source>
        <dbReference type="EMBL" id="KAF2239760.1"/>
    </source>
</evidence>
<dbReference type="EMBL" id="ML991772">
    <property type="protein sequence ID" value="KAF2239760.1"/>
    <property type="molecule type" value="Genomic_DNA"/>
</dbReference>
<protein>
    <submittedName>
        <fullName evidence="1">Uncharacterized protein</fullName>
    </submittedName>
</protein>
<sequence>MPSDLPTILASTSLEPTSLSLSNPTRHAIILTLHLRLINSTEPLTLYCPSSFLNTVQPPYGSFWVLENAQTGVRLRSPKAHGLRAPTATINLANDESLTLYTDRTVSRNIMLGPSSSAPAPSDAEEEAVAAADPLHYLNVCGTKLSLLEAGQRYKIVMRNPPDSPFHVHWYAKGEVADLAARFGKTEITVELLNQSPMVELDGLATELLVEE</sequence>
<evidence type="ECO:0000313" key="2">
    <source>
        <dbReference type="Proteomes" id="UP000800092"/>
    </source>
</evidence>
<name>A0A6A6HQP4_VIRVR</name>
<gene>
    <name evidence="1" type="ORF">EV356DRAFT_572524</name>
</gene>
<dbReference type="Proteomes" id="UP000800092">
    <property type="component" value="Unassembled WGS sequence"/>
</dbReference>
<reference evidence="1" key="1">
    <citation type="journal article" date="2020" name="Stud. Mycol.">
        <title>101 Dothideomycetes genomes: a test case for predicting lifestyles and emergence of pathogens.</title>
        <authorList>
            <person name="Haridas S."/>
            <person name="Albert R."/>
            <person name="Binder M."/>
            <person name="Bloem J."/>
            <person name="Labutti K."/>
            <person name="Salamov A."/>
            <person name="Andreopoulos B."/>
            <person name="Baker S."/>
            <person name="Barry K."/>
            <person name="Bills G."/>
            <person name="Bluhm B."/>
            <person name="Cannon C."/>
            <person name="Castanera R."/>
            <person name="Culley D."/>
            <person name="Daum C."/>
            <person name="Ezra D."/>
            <person name="Gonzalez J."/>
            <person name="Henrissat B."/>
            <person name="Kuo A."/>
            <person name="Liang C."/>
            <person name="Lipzen A."/>
            <person name="Lutzoni F."/>
            <person name="Magnuson J."/>
            <person name="Mondo S."/>
            <person name="Nolan M."/>
            <person name="Ohm R."/>
            <person name="Pangilinan J."/>
            <person name="Park H.-J."/>
            <person name="Ramirez L."/>
            <person name="Alfaro M."/>
            <person name="Sun H."/>
            <person name="Tritt A."/>
            <person name="Yoshinaga Y."/>
            <person name="Zwiers L.-H."/>
            <person name="Turgeon B."/>
            <person name="Goodwin S."/>
            <person name="Spatafora J."/>
            <person name="Crous P."/>
            <person name="Grigoriev I."/>
        </authorList>
    </citation>
    <scope>NUCLEOTIDE SEQUENCE</scope>
    <source>
        <strain evidence="1">Tuck. ex Michener</strain>
    </source>
</reference>
<accession>A0A6A6HQP4</accession>
<proteinExistence type="predicted"/>